<organism evidence="3 4">
    <name type="scientific">Desulfonatronum thiosulfatophilum</name>
    <dbReference type="NCBI Taxonomy" id="617002"/>
    <lineage>
        <taxon>Bacteria</taxon>
        <taxon>Pseudomonadati</taxon>
        <taxon>Thermodesulfobacteriota</taxon>
        <taxon>Desulfovibrionia</taxon>
        <taxon>Desulfovibrionales</taxon>
        <taxon>Desulfonatronaceae</taxon>
        <taxon>Desulfonatronum</taxon>
    </lineage>
</organism>
<dbReference type="Pfam" id="PF13432">
    <property type="entry name" value="TPR_16"/>
    <property type="match status" value="1"/>
</dbReference>
<evidence type="ECO:0000313" key="3">
    <source>
        <dbReference type="EMBL" id="SDB04439.1"/>
    </source>
</evidence>
<evidence type="ECO:0000256" key="2">
    <source>
        <dbReference type="SAM" id="SignalP"/>
    </source>
</evidence>
<dbReference type="AlphaFoldDB" id="A0A1G6A7T6"/>
<proteinExistence type="predicted"/>
<accession>A0A1G6A7T6</accession>
<feature type="repeat" description="TPR" evidence="1">
    <location>
        <begin position="223"/>
        <end position="256"/>
    </location>
</feature>
<name>A0A1G6A7T6_9BACT</name>
<keyword evidence="2" id="KW-0732">Signal</keyword>
<dbReference type="Pfam" id="PF13428">
    <property type="entry name" value="TPR_14"/>
    <property type="match status" value="1"/>
</dbReference>
<feature type="signal peptide" evidence="2">
    <location>
        <begin position="1"/>
        <end position="27"/>
    </location>
</feature>
<evidence type="ECO:0000256" key="1">
    <source>
        <dbReference type="PROSITE-ProRule" id="PRU00339"/>
    </source>
</evidence>
<feature type="repeat" description="TPR" evidence="1">
    <location>
        <begin position="423"/>
        <end position="456"/>
    </location>
</feature>
<dbReference type="Pfam" id="PF13429">
    <property type="entry name" value="TPR_15"/>
    <property type="match status" value="1"/>
</dbReference>
<gene>
    <name evidence="3" type="ORF">SAMN05660653_00212</name>
</gene>
<dbReference type="Proteomes" id="UP000198771">
    <property type="component" value="Unassembled WGS sequence"/>
</dbReference>
<evidence type="ECO:0000313" key="4">
    <source>
        <dbReference type="Proteomes" id="UP000198771"/>
    </source>
</evidence>
<dbReference type="SMART" id="SM00028">
    <property type="entry name" value="TPR"/>
    <property type="match status" value="9"/>
</dbReference>
<dbReference type="STRING" id="617002.SAMN05660653_00212"/>
<dbReference type="RefSeq" id="WP_139162873.1">
    <property type="nucleotide sequence ID" value="NZ_FMXO01000001.1"/>
</dbReference>
<dbReference type="SUPFAM" id="SSF48452">
    <property type="entry name" value="TPR-like"/>
    <property type="match status" value="3"/>
</dbReference>
<dbReference type="Gene3D" id="1.25.40.10">
    <property type="entry name" value="Tetratricopeptide repeat domain"/>
    <property type="match status" value="5"/>
</dbReference>
<keyword evidence="1" id="KW-0802">TPR repeat</keyword>
<dbReference type="InterPro" id="IPR019734">
    <property type="entry name" value="TPR_rpt"/>
</dbReference>
<dbReference type="PROSITE" id="PS50005">
    <property type="entry name" value="TPR"/>
    <property type="match status" value="2"/>
</dbReference>
<protein>
    <submittedName>
        <fullName evidence="3">Flp pilus assembly protein TadD, contains TPR repeats</fullName>
    </submittedName>
</protein>
<dbReference type="Pfam" id="PF14559">
    <property type="entry name" value="TPR_19"/>
    <property type="match status" value="1"/>
</dbReference>
<sequence length="570" mass="64918">MFNTLPMLRPFRVLVCLAFFVSMAACAPKLDYSPEPVLKAQISEPELQLTPSAQAAFAYLRAQELERRGDQEDARHALQLAMALEPNPFLTMELANSYWREGKTTEARQVLRGALQIFPGDQILSSALVNAYLADNMSDEAISIMEQYLQRSPHDWQMRRNMAALLLQYARYAHAADILSAIPESERTAEIRFLLAKSNAGLGLTRQTEEQLLLALEQDPYFLEALAELAFLYETEGDLVRAEETYRRILELRPDADDILLRMVQVNVTLNQPEQALSLALSQFDRESFVLDAALIFIGENLFQEAKILLDTQHPDEGPPEADFYRALIAYEGEGDPEQALVYLGRIPDDHLHYSRALSFQGYLLLQMERIDEAHQLAREGRVLFPNLSDFLLLEAEIFLGEDNMVQASKLLEEARRKWPGDTDVLYRLGYLQEQVGHREEALRTMEEIVALDPDHAEALNFIGYTLTEEGRELERALVLIENALKLKPGSGHIIDSLAWVHYKLGNLEEAWRHIRSAVEIMADDPTIWEHYGDIAAAKGKKDQARKGYNNALLFQTKHPNEVQRKLKEL</sequence>
<dbReference type="EMBL" id="FMXO01000001">
    <property type="protein sequence ID" value="SDB04439.1"/>
    <property type="molecule type" value="Genomic_DNA"/>
</dbReference>
<feature type="chain" id="PRO_5011769417" evidence="2">
    <location>
        <begin position="28"/>
        <end position="570"/>
    </location>
</feature>
<keyword evidence="4" id="KW-1185">Reference proteome</keyword>
<dbReference type="InterPro" id="IPR011990">
    <property type="entry name" value="TPR-like_helical_dom_sf"/>
</dbReference>
<dbReference type="OrthoDB" id="9766710at2"/>
<dbReference type="PANTHER" id="PTHR12558">
    <property type="entry name" value="CELL DIVISION CYCLE 16,23,27"/>
    <property type="match status" value="1"/>
</dbReference>
<reference evidence="3 4" key="1">
    <citation type="submission" date="2016-10" db="EMBL/GenBank/DDBJ databases">
        <authorList>
            <person name="de Groot N.N."/>
        </authorList>
    </citation>
    <scope>NUCLEOTIDE SEQUENCE [LARGE SCALE GENOMIC DNA]</scope>
    <source>
        <strain evidence="3 4">ASO4-2</strain>
    </source>
</reference>
<dbReference type="PANTHER" id="PTHR12558:SF13">
    <property type="entry name" value="CELL DIVISION CYCLE PROTEIN 27 HOMOLOG"/>
    <property type="match status" value="1"/>
</dbReference>